<keyword evidence="4" id="KW-1185">Reference proteome</keyword>
<sequence length="93" mass="9947">MKPNTNFVKLNEQEKYEKGGAGFAAQIPNIILLANALGPLFLSLIGGVKSFFSHSGEAKINKDSSIKWDGSSPKAGSSAAGPKDTKQPIYFIY</sequence>
<evidence type="ECO:0000313" key="3">
    <source>
        <dbReference type="EMBL" id="AHH45130.1"/>
    </source>
</evidence>
<dbReference type="AlphaFoldDB" id="W5UTH9"/>
<dbReference type="RefSeq" id="WP_022934929.1">
    <property type="nucleotide sequence ID" value="NZ_CP007154.1"/>
</dbReference>
<keyword evidence="2" id="KW-0812">Transmembrane</keyword>
<name>W5UTH9_9BACT</name>
<dbReference type="HOGENOM" id="CLU_187629_0_0_14"/>
<dbReference type="Proteomes" id="UP000019229">
    <property type="component" value="Chromosome"/>
</dbReference>
<dbReference type="eggNOG" id="ENOG5031YYS">
    <property type="taxonomic scope" value="Bacteria"/>
</dbReference>
<proteinExistence type="predicted"/>
<dbReference type="OrthoDB" id="399019at2"/>
<dbReference type="KEGG" id="mbc:MYB_00595"/>
<accession>W5UTH9</accession>
<evidence type="ECO:0000256" key="2">
    <source>
        <dbReference type="SAM" id="Phobius"/>
    </source>
</evidence>
<organism evidence="3 4">
    <name type="scientific">Mesomycoplasma bovoculi M165/69</name>
    <dbReference type="NCBI Taxonomy" id="743966"/>
    <lineage>
        <taxon>Bacteria</taxon>
        <taxon>Bacillati</taxon>
        <taxon>Mycoplasmatota</taxon>
        <taxon>Mycoplasmoidales</taxon>
        <taxon>Metamycoplasmataceae</taxon>
        <taxon>Mesomycoplasma</taxon>
    </lineage>
</organism>
<evidence type="ECO:0000256" key="1">
    <source>
        <dbReference type="SAM" id="MobiDB-lite"/>
    </source>
</evidence>
<evidence type="ECO:0000313" key="4">
    <source>
        <dbReference type="Proteomes" id="UP000019229"/>
    </source>
</evidence>
<dbReference type="EMBL" id="CP007154">
    <property type="protein sequence ID" value="AHH45130.1"/>
    <property type="molecule type" value="Genomic_DNA"/>
</dbReference>
<keyword evidence="2" id="KW-0472">Membrane</keyword>
<keyword evidence="2" id="KW-1133">Transmembrane helix</keyword>
<feature type="compositionally biased region" description="Low complexity" evidence="1">
    <location>
        <begin position="70"/>
        <end position="82"/>
    </location>
</feature>
<gene>
    <name evidence="3" type="ORF">MYB_00595</name>
</gene>
<protein>
    <submittedName>
        <fullName evidence="3">Uncharacterized protein</fullName>
    </submittedName>
</protein>
<dbReference type="PATRIC" id="fig|743966.3.peg.117"/>
<feature type="transmembrane region" description="Helical" evidence="2">
    <location>
        <begin position="30"/>
        <end position="52"/>
    </location>
</feature>
<reference evidence="3 4" key="1">
    <citation type="journal article" date="2014" name="Genome Announc.">
        <title>Complete Genome Sequence of Mycoplasma bovoculi Strain M165/69T (ATCC 29104).</title>
        <authorList>
            <person name="Calcutt M.J."/>
            <person name="Foecking M.F."/>
        </authorList>
    </citation>
    <scope>NUCLEOTIDE SEQUENCE [LARGE SCALE GENOMIC DNA]</scope>
    <source>
        <strain evidence="3">M165/69</strain>
    </source>
</reference>
<feature type="region of interest" description="Disordered" evidence="1">
    <location>
        <begin position="63"/>
        <end position="88"/>
    </location>
</feature>